<evidence type="ECO:0000313" key="8">
    <source>
        <dbReference type="EMBL" id="KXH36823.1"/>
    </source>
</evidence>
<reference evidence="8 9" key="1">
    <citation type="submission" date="2014-02" db="EMBL/GenBank/DDBJ databases">
        <title>The genome sequence of Colletotrichum salicis CBS 607.94.</title>
        <authorList>
            <person name="Baroncelli R."/>
            <person name="Thon M.R."/>
        </authorList>
    </citation>
    <scope>NUCLEOTIDE SEQUENCE [LARGE SCALE GENOMIC DNA]</scope>
    <source>
        <strain evidence="8 9">CBS 607.94</strain>
    </source>
</reference>
<dbReference type="OrthoDB" id="2802411at2759"/>
<dbReference type="Pfam" id="PF01679">
    <property type="entry name" value="Pmp3"/>
    <property type="match status" value="1"/>
</dbReference>
<evidence type="ECO:0000313" key="9">
    <source>
        <dbReference type="Proteomes" id="UP000070121"/>
    </source>
</evidence>
<keyword evidence="9" id="KW-1185">Reference proteome</keyword>
<comment type="subcellular location">
    <subcellularLocation>
        <location evidence="1">Membrane</location>
    </subcellularLocation>
</comment>
<evidence type="ECO:0000256" key="4">
    <source>
        <dbReference type="ARBA" id="ARBA00022989"/>
    </source>
</evidence>
<keyword evidence="4 7" id="KW-1133">Transmembrane helix</keyword>
<gene>
    <name evidence="8" type="ORF">CSAL01_01193</name>
</gene>
<feature type="compositionally biased region" description="Low complexity" evidence="6">
    <location>
        <begin position="242"/>
        <end position="278"/>
    </location>
</feature>
<evidence type="ECO:0008006" key="10">
    <source>
        <dbReference type="Google" id="ProtNLM"/>
    </source>
</evidence>
<feature type="region of interest" description="Disordered" evidence="6">
    <location>
        <begin position="1"/>
        <end position="41"/>
    </location>
</feature>
<accession>A0A135SLM1</accession>
<proteinExistence type="inferred from homology"/>
<dbReference type="AlphaFoldDB" id="A0A135SLM1"/>
<dbReference type="InterPro" id="IPR000612">
    <property type="entry name" value="PMP3"/>
</dbReference>
<feature type="transmembrane region" description="Helical" evidence="7">
    <location>
        <begin position="158"/>
        <end position="179"/>
    </location>
</feature>
<comment type="similarity">
    <text evidence="2">Belongs to the UPF0057 (PMP3) family.</text>
</comment>
<evidence type="ECO:0000256" key="1">
    <source>
        <dbReference type="ARBA" id="ARBA00004370"/>
    </source>
</evidence>
<feature type="compositionally biased region" description="Low complexity" evidence="6">
    <location>
        <begin position="221"/>
        <end position="231"/>
    </location>
</feature>
<dbReference type="EMBL" id="JFFI01002342">
    <property type="protein sequence ID" value="KXH36823.1"/>
    <property type="molecule type" value="Genomic_DNA"/>
</dbReference>
<keyword evidence="3 7" id="KW-0812">Transmembrane</keyword>
<keyword evidence="5 7" id="KW-0472">Membrane</keyword>
<name>A0A135SLM1_9PEZI</name>
<evidence type="ECO:0000256" key="6">
    <source>
        <dbReference type="SAM" id="MobiDB-lite"/>
    </source>
</evidence>
<feature type="compositionally biased region" description="Polar residues" evidence="6">
    <location>
        <begin position="9"/>
        <end position="18"/>
    </location>
</feature>
<dbReference type="STRING" id="1209931.A0A135SLM1"/>
<feature type="region of interest" description="Disordered" evidence="6">
    <location>
        <begin position="190"/>
        <end position="300"/>
    </location>
</feature>
<dbReference type="Proteomes" id="UP000070121">
    <property type="component" value="Unassembled WGS sequence"/>
</dbReference>
<protein>
    <recommendedName>
        <fullName evidence="10">Stress response RCI peptide</fullName>
    </recommendedName>
</protein>
<evidence type="ECO:0000256" key="3">
    <source>
        <dbReference type="ARBA" id="ARBA00022692"/>
    </source>
</evidence>
<evidence type="ECO:0000256" key="2">
    <source>
        <dbReference type="ARBA" id="ARBA00009530"/>
    </source>
</evidence>
<organism evidence="8 9">
    <name type="scientific">Colletotrichum salicis</name>
    <dbReference type="NCBI Taxonomy" id="1209931"/>
    <lineage>
        <taxon>Eukaryota</taxon>
        <taxon>Fungi</taxon>
        <taxon>Dikarya</taxon>
        <taxon>Ascomycota</taxon>
        <taxon>Pezizomycotina</taxon>
        <taxon>Sordariomycetes</taxon>
        <taxon>Hypocreomycetidae</taxon>
        <taxon>Glomerellales</taxon>
        <taxon>Glomerellaceae</taxon>
        <taxon>Colletotrichum</taxon>
        <taxon>Colletotrichum acutatum species complex</taxon>
    </lineage>
</organism>
<comment type="caution">
    <text evidence="8">The sequence shown here is derived from an EMBL/GenBank/DDBJ whole genome shotgun (WGS) entry which is preliminary data.</text>
</comment>
<sequence length="300" mass="32717">MAFDHQKQLQKSRNISKSARSRDPPRCGDAPQEPLRPTSYPPGCVRLGRMFFRKCQSSCRLTSDLPSTITQAPHASPVALASPQLRHPYHLLQTLESLSSSLHTRTYTSITPGRMCSADIFLGLLALLFPPLPDNLTTNISIFQIVWVKRGICGADSIINILLCLLGYIPGLIHAWYIIAKFPEPDYEYDSVPQQDREGGNGRVTYVFVHGNGNGNGPHTQQPRQQPRPSQHNGKGGGAVGYGTTNNSNNAGGSSRQPQQQQPQQQYSEQQGAGEGSSDGAVPPSYAEVVAGDNKIQTRD</sequence>
<evidence type="ECO:0000256" key="7">
    <source>
        <dbReference type="SAM" id="Phobius"/>
    </source>
</evidence>
<dbReference type="GO" id="GO:0016020">
    <property type="term" value="C:membrane"/>
    <property type="evidence" value="ECO:0007669"/>
    <property type="project" value="UniProtKB-SubCell"/>
</dbReference>
<evidence type="ECO:0000256" key="5">
    <source>
        <dbReference type="ARBA" id="ARBA00023136"/>
    </source>
</evidence>